<dbReference type="Gene3D" id="3.40.50.2300">
    <property type="match status" value="2"/>
</dbReference>
<name>A0A327WMD9_LARAB</name>
<evidence type="ECO:0000259" key="4">
    <source>
        <dbReference type="PROSITE" id="PS50932"/>
    </source>
</evidence>
<dbReference type="GO" id="GO:0003700">
    <property type="term" value="F:DNA-binding transcription factor activity"/>
    <property type="evidence" value="ECO:0007669"/>
    <property type="project" value="TreeGrafter"/>
</dbReference>
<dbReference type="OrthoDB" id="628703at2"/>
<dbReference type="PANTHER" id="PTHR30146">
    <property type="entry name" value="LACI-RELATED TRANSCRIPTIONAL REPRESSOR"/>
    <property type="match status" value="1"/>
</dbReference>
<evidence type="ECO:0000256" key="3">
    <source>
        <dbReference type="ARBA" id="ARBA00023163"/>
    </source>
</evidence>
<dbReference type="InterPro" id="IPR028082">
    <property type="entry name" value="Peripla_BP_I"/>
</dbReference>
<comment type="caution">
    <text evidence="5">The sequence shown here is derived from an EMBL/GenBank/DDBJ whole genome shotgun (WGS) entry which is preliminary data.</text>
</comment>
<keyword evidence="1" id="KW-0805">Transcription regulation</keyword>
<evidence type="ECO:0000256" key="1">
    <source>
        <dbReference type="ARBA" id="ARBA00023015"/>
    </source>
</evidence>
<organism evidence="5 6">
    <name type="scientific">Larkinella arboricola</name>
    <dbReference type="NCBI Taxonomy" id="643671"/>
    <lineage>
        <taxon>Bacteria</taxon>
        <taxon>Pseudomonadati</taxon>
        <taxon>Bacteroidota</taxon>
        <taxon>Cytophagia</taxon>
        <taxon>Cytophagales</taxon>
        <taxon>Spirosomataceae</taxon>
        <taxon>Larkinella</taxon>
    </lineage>
</organism>
<dbReference type="PROSITE" id="PS00356">
    <property type="entry name" value="HTH_LACI_1"/>
    <property type="match status" value="1"/>
</dbReference>
<dbReference type="InterPro" id="IPR010982">
    <property type="entry name" value="Lambda_DNA-bd_dom_sf"/>
</dbReference>
<dbReference type="SUPFAM" id="SSF47413">
    <property type="entry name" value="lambda repressor-like DNA-binding domains"/>
    <property type="match status" value="1"/>
</dbReference>
<sequence>MSKIVRMKDIAAMANVSMGTVDRVIHNRGRVSADAQKKVMDVLEQINYKPNLIARTLSSSRNYRVAALLPDAELDPFWRSSIQGIQQAHSEHSQFGITISYHFFDPYSGDSFRQQAHDALESGPDGILLAPTLRQEALDFAGICREQQIPLVCFNTYIHELAPLAFIGQDLHQSGRLAAELMTMIAAPGTILVTHIGEQVQNSAHIGAKETGFREFVREKGSSHFEVNTVQLESPSRSGFKASLAQALETHPHTKGIYVTTSKAYEIARSLEELGKTDIRLIGYDLIDENLTHLRNGTINLLINQNSDRQGFLGISYLTDHLVFQKPIPTLQYLPLSIVTRENLNSYITSQEVN</sequence>
<dbReference type="PANTHER" id="PTHR30146:SF144">
    <property type="entry name" value="LACI-FAMILY TRANSCRIPTION REGULATOR"/>
    <property type="match status" value="1"/>
</dbReference>
<accession>A0A327WMD9</accession>
<dbReference type="AlphaFoldDB" id="A0A327WMD9"/>
<proteinExistence type="predicted"/>
<dbReference type="Pfam" id="PF00356">
    <property type="entry name" value="LacI"/>
    <property type="match status" value="1"/>
</dbReference>
<dbReference type="InterPro" id="IPR000843">
    <property type="entry name" value="HTH_LacI"/>
</dbReference>
<dbReference type="SMART" id="SM00354">
    <property type="entry name" value="HTH_LACI"/>
    <property type="match status" value="1"/>
</dbReference>
<evidence type="ECO:0000313" key="6">
    <source>
        <dbReference type="Proteomes" id="UP000248790"/>
    </source>
</evidence>
<keyword evidence="6" id="KW-1185">Reference proteome</keyword>
<evidence type="ECO:0000313" key="5">
    <source>
        <dbReference type="EMBL" id="RAJ92581.1"/>
    </source>
</evidence>
<reference evidence="5 6" key="1">
    <citation type="submission" date="2018-06" db="EMBL/GenBank/DDBJ databases">
        <title>Genomic Encyclopedia of Archaeal and Bacterial Type Strains, Phase II (KMG-II): from individual species to whole genera.</title>
        <authorList>
            <person name="Goeker M."/>
        </authorList>
    </citation>
    <scope>NUCLEOTIDE SEQUENCE [LARGE SCALE GENOMIC DNA]</scope>
    <source>
        <strain evidence="5 6">DSM 21851</strain>
    </source>
</reference>
<evidence type="ECO:0000256" key="2">
    <source>
        <dbReference type="ARBA" id="ARBA00023125"/>
    </source>
</evidence>
<dbReference type="Pfam" id="PF13407">
    <property type="entry name" value="Peripla_BP_4"/>
    <property type="match status" value="1"/>
</dbReference>
<feature type="domain" description="HTH lacI-type" evidence="4">
    <location>
        <begin position="5"/>
        <end position="59"/>
    </location>
</feature>
<gene>
    <name evidence="5" type="ORF">LX87_04911</name>
</gene>
<dbReference type="InterPro" id="IPR025997">
    <property type="entry name" value="SBP_2_dom"/>
</dbReference>
<dbReference type="Proteomes" id="UP000248790">
    <property type="component" value="Unassembled WGS sequence"/>
</dbReference>
<keyword evidence="2" id="KW-0238">DNA-binding</keyword>
<keyword evidence="3" id="KW-0804">Transcription</keyword>
<dbReference type="GO" id="GO:0000976">
    <property type="term" value="F:transcription cis-regulatory region binding"/>
    <property type="evidence" value="ECO:0007669"/>
    <property type="project" value="TreeGrafter"/>
</dbReference>
<dbReference type="EMBL" id="QLMC01000007">
    <property type="protein sequence ID" value="RAJ92581.1"/>
    <property type="molecule type" value="Genomic_DNA"/>
</dbReference>
<protein>
    <submittedName>
        <fullName evidence="5">LacI family transcriptional regulator</fullName>
    </submittedName>
</protein>
<dbReference type="SUPFAM" id="SSF53822">
    <property type="entry name" value="Periplasmic binding protein-like I"/>
    <property type="match status" value="1"/>
</dbReference>
<dbReference type="CDD" id="cd01392">
    <property type="entry name" value="HTH_LacI"/>
    <property type="match status" value="1"/>
</dbReference>
<dbReference type="Gene3D" id="1.10.260.40">
    <property type="entry name" value="lambda repressor-like DNA-binding domains"/>
    <property type="match status" value="1"/>
</dbReference>
<dbReference type="PROSITE" id="PS50932">
    <property type="entry name" value="HTH_LACI_2"/>
    <property type="match status" value="1"/>
</dbReference>
<dbReference type="RefSeq" id="WP_111630919.1">
    <property type="nucleotide sequence ID" value="NZ_QLMC01000007.1"/>
</dbReference>
<dbReference type="CDD" id="cd06307">
    <property type="entry name" value="PBP1_sugar_binding"/>
    <property type="match status" value="1"/>
</dbReference>